<dbReference type="EMBL" id="JQBT01000012">
    <property type="protein sequence ID" value="KRN80012.1"/>
    <property type="molecule type" value="Genomic_DNA"/>
</dbReference>
<name>A0A0R2JYK9_9LACO</name>
<keyword evidence="2" id="KW-1185">Reference proteome</keyword>
<accession>A0A0R2JYK9</accession>
<dbReference type="AlphaFoldDB" id="A0A0R2JYK9"/>
<evidence type="ECO:0000313" key="2">
    <source>
        <dbReference type="Proteomes" id="UP000051565"/>
    </source>
</evidence>
<organism evidence="1 2">
    <name type="scientific">Fructilactobacillus lindneri DSM 20690 = JCM 11027</name>
    <dbReference type="NCBI Taxonomy" id="1122148"/>
    <lineage>
        <taxon>Bacteria</taxon>
        <taxon>Bacillati</taxon>
        <taxon>Bacillota</taxon>
        <taxon>Bacilli</taxon>
        <taxon>Lactobacillales</taxon>
        <taxon>Lactobacillaceae</taxon>
        <taxon>Fructilactobacillus</taxon>
    </lineage>
</organism>
<dbReference type="STRING" id="53444.AYR59_00690"/>
<protein>
    <submittedName>
        <fullName evidence="1">Uncharacterized protein</fullName>
    </submittedName>
</protein>
<dbReference type="Proteomes" id="UP000051565">
    <property type="component" value="Unassembled WGS sequence"/>
</dbReference>
<comment type="caution">
    <text evidence="1">The sequence shown here is derived from an EMBL/GenBank/DDBJ whole genome shotgun (WGS) entry which is preliminary data.</text>
</comment>
<sequence>MINPKGVLKMADKQFIANKVLEKERQVIGTTPDENKDTVDFRVAVALGNNSSYYLDSTKCSKSSLGNLYTSWLTTYINSPAIIKSSNKMVTSFINDYDFRDDVDDAFNETFQKYLNGEMSIDDIKQTLMD</sequence>
<proteinExistence type="predicted"/>
<gene>
    <name evidence="1" type="ORF">IV52_GL000129</name>
</gene>
<evidence type="ECO:0000313" key="1">
    <source>
        <dbReference type="EMBL" id="KRN80012.1"/>
    </source>
</evidence>
<dbReference type="PATRIC" id="fig|1122148.6.peg.136"/>
<reference evidence="1 2" key="1">
    <citation type="journal article" date="2015" name="Genome Announc.">
        <title>Expanding the biotechnology potential of lactobacilli through comparative genomics of 213 strains and associated genera.</title>
        <authorList>
            <person name="Sun Z."/>
            <person name="Harris H.M."/>
            <person name="McCann A."/>
            <person name="Guo C."/>
            <person name="Argimon S."/>
            <person name="Zhang W."/>
            <person name="Yang X."/>
            <person name="Jeffery I.B."/>
            <person name="Cooney J.C."/>
            <person name="Kagawa T.F."/>
            <person name="Liu W."/>
            <person name="Song Y."/>
            <person name="Salvetti E."/>
            <person name="Wrobel A."/>
            <person name="Rasinkangas P."/>
            <person name="Parkhill J."/>
            <person name="Rea M.C."/>
            <person name="O'Sullivan O."/>
            <person name="Ritari J."/>
            <person name="Douillard F.P."/>
            <person name="Paul Ross R."/>
            <person name="Yang R."/>
            <person name="Briner A.E."/>
            <person name="Felis G.E."/>
            <person name="de Vos W.M."/>
            <person name="Barrangou R."/>
            <person name="Klaenhammer T.R."/>
            <person name="Caufield P.W."/>
            <person name="Cui Y."/>
            <person name="Zhang H."/>
            <person name="O'Toole P.W."/>
        </authorList>
    </citation>
    <scope>NUCLEOTIDE SEQUENCE [LARGE SCALE GENOMIC DNA]</scope>
    <source>
        <strain evidence="1 2">DSM 20690</strain>
    </source>
</reference>